<sequence>RMRHAIGEQLAWRGLKRSGVILHSPLRLYYIMRNRVALYRREQTPAVWVAQDIPRLLLRFVGTGLFVAPRLRYLREMARGLADGLRGRSGPRPD</sequence>
<name>A0A060BXC8_9GAMM</name>
<dbReference type="EMBL" id="KF120068">
    <property type="protein sequence ID" value="AIA87337.1"/>
    <property type="molecule type" value="Genomic_DNA"/>
</dbReference>
<feature type="non-terminal residue" evidence="1">
    <location>
        <position position="1"/>
    </location>
</feature>
<protein>
    <submittedName>
        <fullName evidence="1">CAZy families GT2 protein</fullName>
    </submittedName>
</protein>
<proteinExistence type="predicted"/>
<dbReference type="AlphaFoldDB" id="A0A060BXC8"/>
<organism evidence="1">
    <name type="scientific">uncultured Nitrosococcus sp</name>
    <dbReference type="NCBI Taxonomy" id="269884"/>
    <lineage>
        <taxon>Bacteria</taxon>
        <taxon>Pseudomonadati</taxon>
        <taxon>Pseudomonadota</taxon>
        <taxon>Gammaproteobacteria</taxon>
        <taxon>Chromatiales</taxon>
        <taxon>Chromatiaceae</taxon>
        <taxon>Nitrosococcus</taxon>
        <taxon>environmental samples</taxon>
    </lineage>
</organism>
<accession>A0A060BXC8</accession>
<evidence type="ECO:0000313" key="1">
    <source>
        <dbReference type="EMBL" id="AIA87337.1"/>
    </source>
</evidence>
<reference evidence="1" key="1">
    <citation type="journal article" date="2013" name="Environ. Microbiol.">
        <title>Seasonally variable intestinal metagenomes of the red palm weevil (Rhynchophorus ferrugineus).</title>
        <authorList>
            <person name="Jia S."/>
            <person name="Zhang X."/>
            <person name="Zhang G."/>
            <person name="Yin A."/>
            <person name="Zhang S."/>
            <person name="Li F."/>
            <person name="Wang L."/>
            <person name="Zhao D."/>
            <person name="Yun Q."/>
            <person name="Tala"/>
            <person name="Wang J."/>
            <person name="Sun G."/>
            <person name="Baabdullah M."/>
            <person name="Yu X."/>
            <person name="Hu S."/>
            <person name="Al-Mssallem I.S."/>
            <person name="Yu J."/>
        </authorList>
    </citation>
    <scope>NUCLEOTIDE SEQUENCE</scope>
</reference>